<dbReference type="InterPro" id="IPR017732">
    <property type="entry name" value="T4/T6SS_DotU"/>
</dbReference>
<dbReference type="PANTHER" id="PTHR38033">
    <property type="entry name" value="MEMBRANE PROTEIN-RELATED"/>
    <property type="match status" value="1"/>
</dbReference>
<dbReference type="InterPro" id="IPR038522">
    <property type="entry name" value="T4/T6SS_DotU_sf"/>
</dbReference>
<dbReference type="Pfam" id="PF09850">
    <property type="entry name" value="DotU"/>
    <property type="match status" value="1"/>
</dbReference>
<dbReference type="Proteomes" id="UP000476696">
    <property type="component" value="Unassembled WGS sequence"/>
</dbReference>
<feature type="domain" description="Type IV / VI secretion system DotU" evidence="2">
    <location>
        <begin position="15"/>
        <end position="215"/>
    </location>
</feature>
<keyword evidence="1" id="KW-0472">Membrane</keyword>
<dbReference type="RefSeq" id="WP_165060503.1">
    <property type="nucleotide sequence ID" value="NZ_JAADJS010000003.1"/>
</dbReference>
<evidence type="ECO:0000259" key="2">
    <source>
        <dbReference type="Pfam" id="PF09850"/>
    </source>
</evidence>
<gene>
    <name evidence="3" type="ORF">GW579_17220</name>
</gene>
<protein>
    <submittedName>
        <fullName evidence="3">DotU family type IV/VI secretion system protein</fullName>
    </submittedName>
</protein>
<name>A0A6M2B874_9GAMM</name>
<comment type="caution">
    <text evidence="3">The sequence shown here is derived from an EMBL/GenBank/DDBJ whole genome shotgun (WGS) entry which is preliminary data.</text>
</comment>
<evidence type="ECO:0000313" key="4">
    <source>
        <dbReference type="Proteomes" id="UP000476696"/>
    </source>
</evidence>
<keyword evidence="1" id="KW-1133">Transmembrane helix</keyword>
<evidence type="ECO:0000256" key="1">
    <source>
        <dbReference type="SAM" id="Phobius"/>
    </source>
</evidence>
<dbReference type="PANTHER" id="PTHR38033:SF1">
    <property type="entry name" value="DOTU FAMILY TYPE IV_VI SECRETION SYSTEM PROTEIN"/>
    <property type="match status" value="1"/>
</dbReference>
<dbReference type="AlphaFoldDB" id="A0A6M2B874"/>
<dbReference type="NCBIfam" id="TIGR03349">
    <property type="entry name" value="IV_VI_DotU"/>
    <property type="match status" value="1"/>
</dbReference>
<keyword evidence="4" id="KW-1185">Reference proteome</keyword>
<dbReference type="EMBL" id="JAADJS010000003">
    <property type="protein sequence ID" value="NGX88821.1"/>
    <property type="molecule type" value="Genomic_DNA"/>
</dbReference>
<proteinExistence type="predicted"/>
<dbReference type="NCBIfam" id="NF038239">
    <property type="entry name" value="T6SS_TssL_short"/>
    <property type="match status" value="1"/>
</dbReference>
<reference evidence="3 4" key="2">
    <citation type="submission" date="2020-03" db="EMBL/GenBank/DDBJ databases">
        <title>Rahnella aceri sp. nov., isoated from traditional Jeju Makgeolli.</title>
        <authorList>
            <person name="Kim I.S."/>
            <person name="Jeon D."/>
        </authorList>
    </citation>
    <scope>NUCLEOTIDE SEQUENCE [LARGE SCALE GENOMIC DNA]</scope>
    <source>
        <strain evidence="3 4">Lac-M11</strain>
    </source>
</reference>
<keyword evidence="1" id="KW-0812">Transmembrane</keyword>
<accession>A0A6M2B874</accession>
<organism evidence="3 4">
    <name type="scientific">Rahnella contaminans</name>
    <dbReference type="NCBI Taxonomy" id="2703882"/>
    <lineage>
        <taxon>Bacteria</taxon>
        <taxon>Pseudomonadati</taxon>
        <taxon>Pseudomonadota</taxon>
        <taxon>Gammaproteobacteria</taxon>
        <taxon>Enterobacterales</taxon>
        <taxon>Yersiniaceae</taxon>
        <taxon>Rahnella</taxon>
    </lineage>
</organism>
<feature type="transmembrane region" description="Helical" evidence="1">
    <location>
        <begin position="194"/>
        <end position="212"/>
    </location>
</feature>
<reference evidence="3 4" key="1">
    <citation type="submission" date="2020-01" db="EMBL/GenBank/DDBJ databases">
        <authorList>
            <person name="Lee S.D."/>
        </authorList>
    </citation>
    <scope>NUCLEOTIDE SEQUENCE [LARGE SCALE GENOMIC DNA]</scope>
    <source>
        <strain evidence="3 4">Lac-M11</strain>
    </source>
</reference>
<sequence length="229" mass="25896">MSPSMKRETTTVDIDALLADTWLQVISLRQGMISAEGEGRIFWQRCVADIERVQQALHDADVSEQSCQHIKYAQCAILDETVKGRSVQDDTYYVWCNTPLQAHFFNTLDAGNQLYEQMRTVLREPAPDTAVLTCFHRVLMLGFLGGYKRAEVTEREQLVDELSARVPPFSFTPSRPVLAVGASRNRLSVWLRYWPVRLGLATCVVALLWWGLDHWLSGLLSTLLPGAVQ</sequence>
<dbReference type="Gene3D" id="1.25.40.590">
    <property type="entry name" value="Type IV / VI secretion system, DotU"/>
    <property type="match status" value="1"/>
</dbReference>
<evidence type="ECO:0000313" key="3">
    <source>
        <dbReference type="EMBL" id="NGX88821.1"/>
    </source>
</evidence>